<proteinExistence type="predicted"/>
<dbReference type="Gene3D" id="3.40.140.10">
    <property type="entry name" value="Cytidine Deaminase, domain 2"/>
    <property type="match status" value="1"/>
</dbReference>
<keyword evidence="2" id="KW-1185">Reference proteome</keyword>
<dbReference type="InterPro" id="IPR016193">
    <property type="entry name" value="Cytidine_deaminase-like"/>
</dbReference>
<dbReference type="KEGG" id="fcy:FRACYDRAFT_220875"/>
<sequence length="164" mass="18171">MVGDDENDELSSQDSNDANLAHRYRLSLPSSPTQSSFRVLALLFYEEVEKKDTRTNNFSTSHLPPWVKQQVGTRTFIVGTNDEPGYMGGAICAERAAMVQLRFVPSFRVTKLVIATDCEKVPISPGMLCREFLAGHGASVPWDLPVISTGSQCLRCQQKDDAIF</sequence>
<evidence type="ECO:0000313" key="1">
    <source>
        <dbReference type="EMBL" id="OEU08423.1"/>
    </source>
</evidence>
<accession>A0A1E7ES85</accession>
<dbReference type="InParanoid" id="A0A1E7ES85"/>
<evidence type="ECO:0008006" key="3">
    <source>
        <dbReference type="Google" id="ProtNLM"/>
    </source>
</evidence>
<feature type="non-terminal residue" evidence="1">
    <location>
        <position position="164"/>
    </location>
</feature>
<dbReference type="Proteomes" id="UP000095751">
    <property type="component" value="Unassembled WGS sequence"/>
</dbReference>
<organism evidence="1 2">
    <name type="scientific">Fragilariopsis cylindrus CCMP1102</name>
    <dbReference type="NCBI Taxonomy" id="635003"/>
    <lineage>
        <taxon>Eukaryota</taxon>
        <taxon>Sar</taxon>
        <taxon>Stramenopiles</taxon>
        <taxon>Ochrophyta</taxon>
        <taxon>Bacillariophyta</taxon>
        <taxon>Bacillariophyceae</taxon>
        <taxon>Bacillariophycidae</taxon>
        <taxon>Bacillariales</taxon>
        <taxon>Bacillariaceae</taxon>
        <taxon>Fragilariopsis</taxon>
    </lineage>
</organism>
<dbReference type="SUPFAM" id="SSF53927">
    <property type="entry name" value="Cytidine deaminase-like"/>
    <property type="match status" value="1"/>
</dbReference>
<dbReference type="EMBL" id="KV784380">
    <property type="protein sequence ID" value="OEU08423.1"/>
    <property type="molecule type" value="Genomic_DNA"/>
</dbReference>
<gene>
    <name evidence="1" type="ORF">FRACYDRAFT_220875</name>
</gene>
<reference evidence="1 2" key="1">
    <citation type="submission" date="2016-09" db="EMBL/GenBank/DDBJ databases">
        <title>Extensive genetic diversity and differential bi-allelic expression allows diatom success in the polar Southern Ocean.</title>
        <authorList>
            <consortium name="DOE Joint Genome Institute"/>
            <person name="Mock T."/>
            <person name="Otillar R.P."/>
            <person name="Strauss J."/>
            <person name="Dupont C."/>
            <person name="Frickenhaus S."/>
            <person name="Maumus F."/>
            <person name="Mcmullan M."/>
            <person name="Sanges R."/>
            <person name="Schmutz J."/>
            <person name="Toseland A."/>
            <person name="Valas R."/>
            <person name="Veluchamy A."/>
            <person name="Ward B.J."/>
            <person name="Allen A."/>
            <person name="Barry K."/>
            <person name="Falciatore A."/>
            <person name="Ferrante M."/>
            <person name="Fortunato A.E."/>
            <person name="Gloeckner G."/>
            <person name="Gruber A."/>
            <person name="Hipkin R."/>
            <person name="Janech M."/>
            <person name="Kroth P."/>
            <person name="Leese F."/>
            <person name="Lindquist E."/>
            <person name="Lyon B.R."/>
            <person name="Martin J."/>
            <person name="Mayer C."/>
            <person name="Parker M."/>
            <person name="Quesneville H."/>
            <person name="Raymond J."/>
            <person name="Uhlig C."/>
            <person name="Valentin K.U."/>
            <person name="Worden A.Z."/>
            <person name="Armbrust E.V."/>
            <person name="Bowler C."/>
            <person name="Green B."/>
            <person name="Moulton V."/>
            <person name="Van Oosterhout C."/>
            <person name="Grigoriev I."/>
        </authorList>
    </citation>
    <scope>NUCLEOTIDE SEQUENCE [LARGE SCALE GENOMIC DNA]</scope>
    <source>
        <strain evidence="1 2">CCMP1102</strain>
    </source>
</reference>
<dbReference type="AlphaFoldDB" id="A0A1E7ES85"/>
<protein>
    <recommendedName>
        <fullName evidence="3">CMP/dCMP-type deaminase domain-containing protein</fullName>
    </recommendedName>
</protein>
<evidence type="ECO:0000313" key="2">
    <source>
        <dbReference type="Proteomes" id="UP000095751"/>
    </source>
</evidence>
<dbReference type="GO" id="GO:0003824">
    <property type="term" value="F:catalytic activity"/>
    <property type="evidence" value="ECO:0007669"/>
    <property type="project" value="InterPro"/>
</dbReference>
<dbReference type="OrthoDB" id="414540at2759"/>
<name>A0A1E7ES85_9STRA</name>